<evidence type="ECO:0000256" key="2">
    <source>
        <dbReference type="PROSITE-ProRule" id="PRU00703"/>
    </source>
</evidence>
<name>A0A2H1FEE5_9ARCH</name>
<evidence type="ECO:0000256" key="1">
    <source>
        <dbReference type="ARBA" id="ARBA00023122"/>
    </source>
</evidence>
<dbReference type="PANTHER" id="PTHR43080:SF2">
    <property type="entry name" value="CBS DOMAIN-CONTAINING PROTEIN"/>
    <property type="match status" value="1"/>
</dbReference>
<feature type="domain" description="CBS" evidence="3">
    <location>
        <begin position="73"/>
        <end position="129"/>
    </location>
</feature>
<dbReference type="PROSITE" id="PS51371">
    <property type="entry name" value="CBS"/>
    <property type="match status" value="2"/>
</dbReference>
<dbReference type="PANTHER" id="PTHR43080">
    <property type="entry name" value="CBS DOMAIN-CONTAINING PROTEIN CBSX3, MITOCHONDRIAL"/>
    <property type="match status" value="1"/>
</dbReference>
<dbReference type="EMBL" id="LT841358">
    <property type="protein sequence ID" value="SMH71121.1"/>
    <property type="molecule type" value="Genomic_DNA"/>
</dbReference>
<dbReference type="InterPro" id="IPR000644">
    <property type="entry name" value="CBS_dom"/>
</dbReference>
<protein>
    <recommendedName>
        <fullName evidence="3">CBS domain-containing protein</fullName>
    </recommendedName>
</protein>
<evidence type="ECO:0000313" key="4">
    <source>
        <dbReference type="EMBL" id="SMH71121.1"/>
    </source>
</evidence>
<evidence type="ECO:0000313" key="5">
    <source>
        <dbReference type="Proteomes" id="UP000230607"/>
    </source>
</evidence>
<sequence length="149" mass="16725">MLTARAIMSKKIITMESTASPTDIAKIMHKNNVSCVIVTQNEKPYGIITERSFLSQISAQDKKPSDVKSTEMMSSPIVTISASASVDDVVQTMLEGKIRHVLVVNNNQPLGLISITDFIKHFGAITTDSDNYKKDLYENLFEEYDYWDE</sequence>
<dbReference type="SUPFAM" id="SSF54631">
    <property type="entry name" value="CBS-domain pair"/>
    <property type="match status" value="1"/>
</dbReference>
<keyword evidence="5" id="KW-1185">Reference proteome</keyword>
<dbReference type="Pfam" id="PF00571">
    <property type="entry name" value="CBS"/>
    <property type="match status" value="2"/>
</dbReference>
<organism evidence="4 5">
    <name type="scientific">Candidatus Nitrosotalea okcheonensis</name>
    <dbReference type="NCBI Taxonomy" id="1903276"/>
    <lineage>
        <taxon>Archaea</taxon>
        <taxon>Nitrososphaerota</taxon>
        <taxon>Nitrososphaeria</taxon>
        <taxon>Nitrosotaleales</taxon>
        <taxon>Nitrosotaleaceae</taxon>
        <taxon>Nitrosotalea</taxon>
    </lineage>
</organism>
<dbReference type="OrthoDB" id="43333at2157"/>
<keyword evidence="1 2" id="KW-0129">CBS domain</keyword>
<feature type="domain" description="CBS" evidence="3">
    <location>
        <begin position="8"/>
        <end position="67"/>
    </location>
</feature>
<accession>A0A2H1FEE5</accession>
<dbReference type="SMART" id="SM00116">
    <property type="entry name" value="CBS"/>
    <property type="match status" value="2"/>
</dbReference>
<proteinExistence type="predicted"/>
<dbReference type="AlphaFoldDB" id="A0A2H1FEE5"/>
<dbReference type="InterPro" id="IPR046342">
    <property type="entry name" value="CBS_dom_sf"/>
</dbReference>
<evidence type="ECO:0000259" key="3">
    <source>
        <dbReference type="PROSITE" id="PS51371"/>
    </source>
</evidence>
<reference evidence="5" key="1">
    <citation type="submission" date="2017-03" db="EMBL/GenBank/DDBJ databases">
        <authorList>
            <person name="Herbold C."/>
        </authorList>
    </citation>
    <scope>NUCLEOTIDE SEQUENCE [LARGE SCALE GENOMIC DNA]</scope>
</reference>
<dbReference type="RefSeq" id="WP_157927146.1">
    <property type="nucleotide sequence ID" value="NZ_LT841358.1"/>
</dbReference>
<dbReference type="InterPro" id="IPR051257">
    <property type="entry name" value="Diverse_CBS-Domain"/>
</dbReference>
<dbReference type="Gene3D" id="3.10.580.10">
    <property type="entry name" value="CBS-domain"/>
    <property type="match status" value="1"/>
</dbReference>
<gene>
    <name evidence="4" type="ORF">NCS_10928</name>
</gene>
<dbReference type="Proteomes" id="UP000230607">
    <property type="component" value="Chromosome 1"/>
</dbReference>